<reference evidence="3" key="1">
    <citation type="submission" date="2016-04" db="EMBL/GenBank/DDBJ databases">
        <authorList>
            <person name="Evans L.H."/>
            <person name="Alamgir A."/>
            <person name="Owens N."/>
            <person name="Weber N.D."/>
            <person name="Virtaneva K."/>
            <person name="Barbian K."/>
            <person name="Babar A."/>
            <person name="Rosenke K."/>
        </authorList>
    </citation>
    <scope>NUCLEOTIDE SEQUENCE</scope>
    <source>
        <strain evidence="3">86</strain>
    </source>
</reference>
<dbReference type="InterPro" id="IPR036005">
    <property type="entry name" value="Creatinase/aminopeptidase-like"/>
</dbReference>
<dbReference type="AlphaFoldDB" id="A0A212K313"/>
<dbReference type="Pfam" id="PF01321">
    <property type="entry name" value="Creatinase_N"/>
    <property type="match status" value="1"/>
</dbReference>
<dbReference type="InterPro" id="IPR000994">
    <property type="entry name" value="Pept_M24"/>
</dbReference>
<gene>
    <name evidence="3" type="ORF">KL86DPRO_20571</name>
</gene>
<dbReference type="PANTHER" id="PTHR46112:SF2">
    <property type="entry name" value="XAA-PRO AMINOPEPTIDASE P-RELATED"/>
    <property type="match status" value="1"/>
</dbReference>
<sequence>MLTPIDYPKRIVTIAREVEARGFDAYVSTRMAGLHYLVGAFMPWTGAVIVTASGESRFVYWAMDYERVKQEGWGMDGVPFGGGNPGFLESVVAILDDMGLTRGKIGLDIALEGSAQAAPGVLTAYDWMELNKMLPKATLGNGMPCLEAVMLIKDGAEIERLRLAAASADAGFEAALRCIKPGVTENAVAGAVEEATRRYGSIWAWSVTGGTEVGSGPRTAFLKGVTQQATDKKIENNEMIIVDLHPMVELYIADLGLPVMLGTPTRAQQTLMDAWEDAVATLMDALKPGEPAKVACQKAYDKFVKYGVDAYALPLFGHGLGTCARQRPFMSITSNDVLKEGMALALGGHLYQPGVGGCRQEYPAIITSKGTEALCTHKNVVYKL</sequence>
<feature type="domain" description="Creatinase N-terminal" evidence="2">
    <location>
        <begin position="10"/>
        <end position="108"/>
    </location>
</feature>
<organism evidence="3">
    <name type="scientific">uncultured delta proteobacterium</name>
    <dbReference type="NCBI Taxonomy" id="34034"/>
    <lineage>
        <taxon>Bacteria</taxon>
        <taxon>Deltaproteobacteria</taxon>
        <taxon>environmental samples</taxon>
    </lineage>
</organism>
<dbReference type="PANTHER" id="PTHR46112">
    <property type="entry name" value="AMINOPEPTIDASE"/>
    <property type="match status" value="1"/>
</dbReference>
<name>A0A212K313_9DELT</name>
<evidence type="ECO:0000259" key="2">
    <source>
        <dbReference type="Pfam" id="PF01321"/>
    </source>
</evidence>
<dbReference type="SUPFAM" id="SSF53092">
    <property type="entry name" value="Creatinase/prolidase N-terminal domain"/>
    <property type="match status" value="1"/>
</dbReference>
<dbReference type="Pfam" id="PF00557">
    <property type="entry name" value="Peptidase_M24"/>
    <property type="match status" value="1"/>
</dbReference>
<feature type="domain" description="Peptidase M24" evidence="1">
    <location>
        <begin position="159"/>
        <end position="367"/>
    </location>
</feature>
<dbReference type="SUPFAM" id="SSF55920">
    <property type="entry name" value="Creatinase/aminopeptidase"/>
    <property type="match status" value="1"/>
</dbReference>
<dbReference type="Gene3D" id="3.40.350.10">
    <property type="entry name" value="Creatinase/prolidase N-terminal domain"/>
    <property type="match status" value="1"/>
</dbReference>
<dbReference type="InterPro" id="IPR029149">
    <property type="entry name" value="Creatin/AminoP/Spt16_N"/>
</dbReference>
<accession>A0A212K313</accession>
<dbReference type="InterPro" id="IPR000587">
    <property type="entry name" value="Creatinase_N"/>
</dbReference>
<evidence type="ECO:0000259" key="1">
    <source>
        <dbReference type="Pfam" id="PF00557"/>
    </source>
</evidence>
<protein>
    <submittedName>
        <fullName evidence="3">Metallopeptidase family M24 family protein 1</fullName>
    </submittedName>
</protein>
<dbReference type="Gene3D" id="3.90.230.10">
    <property type="entry name" value="Creatinase/methionine aminopeptidase superfamily"/>
    <property type="match status" value="1"/>
</dbReference>
<dbReference type="CDD" id="cd01066">
    <property type="entry name" value="APP_MetAP"/>
    <property type="match status" value="1"/>
</dbReference>
<evidence type="ECO:0000313" key="3">
    <source>
        <dbReference type="EMBL" id="SBW05915.1"/>
    </source>
</evidence>
<proteinExistence type="predicted"/>
<dbReference type="InterPro" id="IPR050659">
    <property type="entry name" value="Peptidase_M24B"/>
</dbReference>
<dbReference type="EMBL" id="FLUQ01000002">
    <property type="protein sequence ID" value="SBW05915.1"/>
    <property type="molecule type" value="Genomic_DNA"/>
</dbReference>